<comment type="caution">
    <text evidence="8">The sequence shown here is derived from an EMBL/GenBank/DDBJ whole genome shotgun (WGS) entry which is preliminary data.</text>
</comment>
<keyword evidence="9" id="KW-1185">Reference proteome</keyword>
<dbReference type="GO" id="GO:0030170">
    <property type="term" value="F:pyridoxal phosphate binding"/>
    <property type="evidence" value="ECO:0007669"/>
    <property type="project" value="InterPro"/>
</dbReference>
<dbReference type="Proteomes" id="UP000470082">
    <property type="component" value="Unassembled WGS sequence"/>
</dbReference>
<dbReference type="Gene3D" id="3.90.1150.10">
    <property type="entry name" value="Aspartate Aminotransferase, domain 1"/>
    <property type="match status" value="1"/>
</dbReference>
<dbReference type="InterPro" id="IPR004839">
    <property type="entry name" value="Aminotransferase_I/II_large"/>
</dbReference>
<evidence type="ECO:0000256" key="3">
    <source>
        <dbReference type="ARBA" id="ARBA00011738"/>
    </source>
</evidence>
<dbReference type="InterPro" id="IPR000796">
    <property type="entry name" value="Asp_trans"/>
</dbReference>
<reference evidence="8 9" key="1">
    <citation type="submission" date="2019-08" db="EMBL/GenBank/DDBJ databases">
        <title>In-depth cultivation of the pig gut microbiome towards novel bacterial diversity and tailored functional studies.</title>
        <authorList>
            <person name="Wylensek D."/>
            <person name="Hitch T.C.A."/>
            <person name="Clavel T."/>
        </authorList>
    </citation>
    <scope>NUCLEOTIDE SEQUENCE [LARGE SCALE GENOMIC DNA]</scope>
    <source>
        <strain evidence="8 9">LKV-178-WT-2G</strain>
    </source>
</reference>
<organism evidence="8 9">
    <name type="scientific">Floccifex porci</name>
    <dbReference type="NCBI Taxonomy" id="2606629"/>
    <lineage>
        <taxon>Bacteria</taxon>
        <taxon>Bacillati</taxon>
        <taxon>Bacillota</taxon>
        <taxon>Erysipelotrichia</taxon>
        <taxon>Erysipelotrichales</taxon>
        <taxon>Erysipelotrichaceae</taxon>
        <taxon>Floccifex</taxon>
    </lineage>
</organism>
<evidence type="ECO:0000313" key="9">
    <source>
        <dbReference type="Proteomes" id="UP000470082"/>
    </source>
</evidence>
<keyword evidence="6" id="KW-0663">Pyridoxal phosphate</keyword>
<dbReference type="SUPFAM" id="SSF53383">
    <property type="entry name" value="PLP-dependent transferases"/>
    <property type="match status" value="1"/>
</dbReference>
<dbReference type="CDD" id="cd00609">
    <property type="entry name" value="AAT_like"/>
    <property type="match status" value="1"/>
</dbReference>
<dbReference type="GO" id="GO:0042802">
    <property type="term" value="F:identical protein binding"/>
    <property type="evidence" value="ECO:0007669"/>
    <property type="project" value="TreeGrafter"/>
</dbReference>
<comment type="cofactor">
    <cofactor evidence="1">
        <name>pyridoxal 5'-phosphate</name>
        <dbReference type="ChEBI" id="CHEBI:597326"/>
    </cofactor>
</comment>
<protein>
    <submittedName>
        <fullName evidence="8">Aminotransferase class I/II-fold pyridoxal phosphate-dependent enzyme</fullName>
    </submittedName>
</protein>
<comment type="similarity">
    <text evidence="2">Belongs to the class-I pyridoxal-phosphate-dependent aminotransferase family.</text>
</comment>
<gene>
    <name evidence="8" type="ORF">FYJ50_01325</name>
</gene>
<dbReference type="Pfam" id="PF00155">
    <property type="entry name" value="Aminotran_1_2"/>
    <property type="match status" value="1"/>
</dbReference>
<evidence type="ECO:0000256" key="6">
    <source>
        <dbReference type="ARBA" id="ARBA00022898"/>
    </source>
</evidence>
<feature type="domain" description="Aminotransferase class I/classII large" evidence="7">
    <location>
        <begin position="37"/>
        <end position="400"/>
    </location>
</feature>
<dbReference type="EMBL" id="VUMM01000002">
    <property type="protein sequence ID" value="MSS00771.1"/>
    <property type="molecule type" value="Genomic_DNA"/>
</dbReference>
<dbReference type="Gene3D" id="3.40.640.10">
    <property type="entry name" value="Type I PLP-dependent aspartate aminotransferase-like (Major domain)"/>
    <property type="match status" value="1"/>
</dbReference>
<dbReference type="InterPro" id="IPR015421">
    <property type="entry name" value="PyrdxlP-dep_Trfase_major"/>
</dbReference>
<dbReference type="PANTHER" id="PTHR11879">
    <property type="entry name" value="ASPARTATE AMINOTRANSFERASE"/>
    <property type="match status" value="1"/>
</dbReference>
<dbReference type="AlphaFoldDB" id="A0A7X2T3J1"/>
<dbReference type="GO" id="GO:0008483">
    <property type="term" value="F:transaminase activity"/>
    <property type="evidence" value="ECO:0007669"/>
    <property type="project" value="UniProtKB-KW"/>
</dbReference>
<evidence type="ECO:0000256" key="5">
    <source>
        <dbReference type="ARBA" id="ARBA00022679"/>
    </source>
</evidence>
<dbReference type="InterPro" id="IPR015422">
    <property type="entry name" value="PyrdxlP-dep_Trfase_small"/>
</dbReference>
<accession>A0A7X2T3J1</accession>
<dbReference type="InterPro" id="IPR015424">
    <property type="entry name" value="PyrdxlP-dep_Trfase"/>
</dbReference>
<name>A0A7X2T3J1_9FIRM</name>
<evidence type="ECO:0000313" key="8">
    <source>
        <dbReference type="EMBL" id="MSS00771.1"/>
    </source>
</evidence>
<proteinExistence type="inferred from homology"/>
<evidence type="ECO:0000256" key="4">
    <source>
        <dbReference type="ARBA" id="ARBA00022576"/>
    </source>
</evidence>
<evidence type="ECO:0000256" key="2">
    <source>
        <dbReference type="ARBA" id="ARBA00007441"/>
    </source>
</evidence>
<comment type="subunit">
    <text evidence="3">Homodimer.</text>
</comment>
<evidence type="ECO:0000259" key="7">
    <source>
        <dbReference type="Pfam" id="PF00155"/>
    </source>
</evidence>
<dbReference type="GO" id="GO:0006520">
    <property type="term" value="P:amino acid metabolic process"/>
    <property type="evidence" value="ECO:0007669"/>
    <property type="project" value="InterPro"/>
</dbReference>
<keyword evidence="5 8" id="KW-0808">Transferase</keyword>
<keyword evidence="4 8" id="KW-0032">Aminotransferase</keyword>
<dbReference type="PANTHER" id="PTHR11879:SF22">
    <property type="entry name" value="ASPARTATE AMINOTRANSFERASE, MITOCHONDRIAL"/>
    <property type="match status" value="1"/>
</dbReference>
<evidence type="ECO:0000256" key="1">
    <source>
        <dbReference type="ARBA" id="ARBA00001933"/>
    </source>
</evidence>
<dbReference type="RefSeq" id="WP_154459246.1">
    <property type="nucleotide sequence ID" value="NZ_VUMM01000002.1"/>
</dbReference>
<sequence length="409" mass="46004">MSFVKDSVNKQPIVDNVFTIVSKAKQAIAEYGNDAVVNATIGSLYGEDGKLVALDTVYDSLKNLDNRSMAAYAASFTGNPDFKEQAYDWVLNGNSHLNHEVIATPGGTGAVDMTVSYCLDPGQTLVLPSLAWGSYNLMAQMNNLKTVKYDLFEEDHFNLNSFKKACLSAMEVQDRLVVIINDPCHNPSGYSLSKEEWNEVIAFLNECSKTHSVVLLNDIAYIDFSYQQEKAKEYMNCFDSISDNVVVVIAFSLSKSMTSYGLRCGAAIILAQKEQAVQEVKIVFEKNARATWSNINNGAMNMFVDVMKNHKEKYNEERNQYVSLLKERSDIFVQEANEVGLKHYPYKEGFFVTLSMDNETRDKYHQALMDQHIYTVKVNNGIRVAVCSLSVDKVKGLAKRMKDIYDQVQ</sequence>